<dbReference type="AlphaFoldDB" id="A0A1I7WK86"/>
<dbReference type="GO" id="GO:0003712">
    <property type="term" value="F:transcription coregulator activity"/>
    <property type="evidence" value="ECO:0007669"/>
    <property type="project" value="TreeGrafter"/>
</dbReference>
<dbReference type="WBParaSite" id="Hba_05451">
    <property type="protein sequence ID" value="Hba_05451"/>
    <property type="gene ID" value="Hba_05451"/>
</dbReference>
<dbReference type="GO" id="GO:0070063">
    <property type="term" value="F:RNA polymerase binding"/>
    <property type="evidence" value="ECO:0007669"/>
    <property type="project" value="InterPro"/>
</dbReference>
<accession>A0A1I7WK86</accession>
<keyword evidence="4" id="KW-1185">Reference proteome</keyword>
<name>A0A1I7WK86_HETBA</name>
<dbReference type="InterPro" id="IPR002713">
    <property type="entry name" value="FF_domain"/>
</dbReference>
<dbReference type="Pfam" id="PF01846">
    <property type="entry name" value="FF"/>
    <property type="match status" value="4"/>
</dbReference>
<evidence type="ECO:0000313" key="4">
    <source>
        <dbReference type="Proteomes" id="UP000095283"/>
    </source>
</evidence>
<feature type="compositionally biased region" description="Basic and acidic residues" evidence="2">
    <location>
        <begin position="183"/>
        <end position="196"/>
    </location>
</feature>
<feature type="compositionally biased region" description="Acidic residues" evidence="2">
    <location>
        <begin position="159"/>
        <end position="171"/>
    </location>
</feature>
<keyword evidence="1" id="KW-0677">Repeat</keyword>
<dbReference type="GO" id="GO:0005634">
    <property type="term" value="C:nucleus"/>
    <property type="evidence" value="ECO:0007669"/>
    <property type="project" value="TreeGrafter"/>
</dbReference>
<feature type="compositionally biased region" description="Polar residues" evidence="2">
    <location>
        <begin position="73"/>
        <end position="90"/>
    </location>
</feature>
<reference evidence="5" key="1">
    <citation type="submission" date="2016-11" db="UniProtKB">
        <authorList>
            <consortium name="WormBaseParasite"/>
        </authorList>
    </citation>
    <scope>IDENTIFICATION</scope>
</reference>
<proteinExistence type="predicted"/>
<dbReference type="InterPro" id="IPR036517">
    <property type="entry name" value="FF_domain_sf"/>
</dbReference>
<organism evidence="4 5">
    <name type="scientific">Heterorhabditis bacteriophora</name>
    <name type="common">Entomopathogenic nematode worm</name>
    <dbReference type="NCBI Taxonomy" id="37862"/>
    <lineage>
        <taxon>Eukaryota</taxon>
        <taxon>Metazoa</taxon>
        <taxon>Ecdysozoa</taxon>
        <taxon>Nematoda</taxon>
        <taxon>Chromadorea</taxon>
        <taxon>Rhabditida</taxon>
        <taxon>Rhabditina</taxon>
        <taxon>Rhabditomorpha</taxon>
        <taxon>Strongyloidea</taxon>
        <taxon>Heterorhabditidae</taxon>
        <taxon>Heterorhabditis</taxon>
    </lineage>
</organism>
<dbReference type="SUPFAM" id="SSF81698">
    <property type="entry name" value="FF domain"/>
    <property type="match status" value="3"/>
</dbReference>
<evidence type="ECO:0000256" key="2">
    <source>
        <dbReference type="SAM" id="MobiDB-lite"/>
    </source>
</evidence>
<dbReference type="SMART" id="SM00441">
    <property type="entry name" value="FF"/>
    <property type="match status" value="4"/>
</dbReference>
<evidence type="ECO:0000256" key="1">
    <source>
        <dbReference type="ARBA" id="ARBA00022737"/>
    </source>
</evidence>
<feature type="domain" description="FF" evidence="3">
    <location>
        <begin position="490"/>
        <end position="557"/>
    </location>
</feature>
<dbReference type="Gene3D" id="2.20.70.10">
    <property type="match status" value="1"/>
</dbReference>
<dbReference type="PROSITE" id="PS51676">
    <property type="entry name" value="FF"/>
    <property type="match status" value="3"/>
</dbReference>
<evidence type="ECO:0000313" key="5">
    <source>
        <dbReference type="WBParaSite" id="Hba_05451"/>
    </source>
</evidence>
<feature type="region of interest" description="Disordered" evidence="2">
    <location>
        <begin position="555"/>
        <end position="578"/>
    </location>
</feature>
<dbReference type="Proteomes" id="UP000095283">
    <property type="component" value="Unplaced"/>
</dbReference>
<evidence type="ECO:0000259" key="3">
    <source>
        <dbReference type="PROSITE" id="PS51676"/>
    </source>
</evidence>
<feature type="domain" description="FF" evidence="3">
    <location>
        <begin position="428"/>
        <end position="489"/>
    </location>
</feature>
<dbReference type="FunFam" id="1.10.10.440:FF:000041">
    <property type="entry name" value="TransCription Elongation Regulator homolog"/>
    <property type="match status" value="1"/>
</dbReference>
<dbReference type="InterPro" id="IPR045148">
    <property type="entry name" value="TCRG1-like"/>
</dbReference>
<feature type="region of interest" description="Disordered" evidence="2">
    <location>
        <begin position="147"/>
        <end position="196"/>
    </location>
</feature>
<feature type="region of interest" description="Disordered" evidence="2">
    <location>
        <begin position="73"/>
        <end position="95"/>
    </location>
</feature>
<sequence>MVLPILILPKKEVLPARCKAYVISESRHTPAFPPRGPGGFIPPFFPPNFPMPGRVSIIDKCCNNLQSLTYYSAGASSPKDTTSPGQQPSSGGMPADAIAEAQAKAQAALAAYLAQEKKDNTRPVSSTPVSGTPWCVVWTGDGKVSSFALKEEPQNGGGDTDDGSEEDEDGDGGPPKKKSRAERKKEALMAQQKKEKTQQLLQKCRLKEKERSCTESEVAFIIMKKKNENLTLRVILIVNLKQAKKEFITLLEEQTSLTRKSKWSSIKKTIEDDERYKALDSSSTREQLFREFVEKLGDESLSDMEEEAEREKRLAADAAIAARQREVFFKYLVIYRIHRFSGCEIVMGFIFEVEAELGDKLRERDKESEKHRVQEHEERYRALMVDLVKSAEMSWHDARRLLRKDERYAECDLLDKEKKESLFNDHLRSLEKKRRDAFFSVLDEHPKITTQTRWKEARRIIQDEEDVFSKVASNSERKVERDYRDWQEERHDNIVRDFKDLLKETKIITYKSKKLMEDNEQHLKDILAVLENDKRWMRMSENHASERDRVLEDYIEQLHKKGTPPPPTQQERERRRKD</sequence>
<dbReference type="PANTHER" id="PTHR15377:SF3">
    <property type="entry name" value="WW DOMAIN-CONTAINING PROTEIN"/>
    <property type="match status" value="1"/>
</dbReference>
<feature type="domain" description="FF" evidence="3">
    <location>
        <begin position="240"/>
        <end position="295"/>
    </location>
</feature>
<dbReference type="Gene3D" id="1.10.10.440">
    <property type="entry name" value="FF domain"/>
    <property type="match status" value="4"/>
</dbReference>
<dbReference type="PANTHER" id="PTHR15377">
    <property type="entry name" value="TRANSCRIPTION ELONGATION REGULATOR 1"/>
    <property type="match status" value="1"/>
</dbReference>
<protein>
    <submittedName>
        <fullName evidence="5">FF domain-containing protein</fullName>
    </submittedName>
</protein>